<dbReference type="Pfam" id="PF13409">
    <property type="entry name" value="GST_N_2"/>
    <property type="match status" value="1"/>
</dbReference>
<feature type="compositionally biased region" description="Acidic residues" evidence="2">
    <location>
        <begin position="234"/>
        <end position="245"/>
    </location>
</feature>
<comment type="similarity">
    <text evidence="1">Belongs to the GST superfamily.</text>
</comment>
<dbReference type="SFLD" id="SFLDG00358">
    <property type="entry name" value="Main_(cytGST)"/>
    <property type="match status" value="1"/>
</dbReference>
<dbReference type="STRING" id="1448308.A0A2T2N6Y4"/>
<dbReference type="AlphaFoldDB" id="A0A2T2N6Y4"/>
<dbReference type="SFLD" id="SFLDS00019">
    <property type="entry name" value="Glutathione_Transferase_(cytos"/>
    <property type="match status" value="1"/>
</dbReference>
<dbReference type="SUPFAM" id="SSF52833">
    <property type="entry name" value="Thioredoxin-like"/>
    <property type="match status" value="1"/>
</dbReference>
<dbReference type="PANTHER" id="PTHR44051">
    <property type="entry name" value="GLUTATHIONE S-TRANSFERASE-RELATED"/>
    <property type="match status" value="1"/>
</dbReference>
<feature type="domain" description="GST N-terminal" evidence="3">
    <location>
        <begin position="6"/>
        <end position="87"/>
    </location>
</feature>
<sequence>MATELLPLSIHWRPQLPEPTRVIIILEELGLPYVGLYIPRASLNTRKYLKINPFSKVPTLHDPNTRLILPEASAIVQYLLDTYDEDGLLTCSASPDKYQLLQWFHFQSAIYTPAIEALANFSYFQNTGVQSAKEHYTAEVRRCIGVLDRQLKRQEWLVGDKCTYVDLGFVAWNAVVGRLMAGRRWNPEHEFPHWWKWHMALMGRDSVRKAMGMKTVENVRGEDRRVRGTPELDSGTEFDSEEDDESDIEFVEIMDVEKMAIPAISIRAAIVETRDGKAWS</sequence>
<dbReference type="InterPro" id="IPR036282">
    <property type="entry name" value="Glutathione-S-Trfase_C_sf"/>
</dbReference>
<dbReference type="PANTHER" id="PTHR44051:SF3">
    <property type="entry name" value="TRANSCRIPTIONAL REGULATOR URE2"/>
    <property type="match status" value="1"/>
</dbReference>
<dbReference type="Proteomes" id="UP000240883">
    <property type="component" value="Unassembled WGS sequence"/>
</dbReference>
<evidence type="ECO:0000256" key="2">
    <source>
        <dbReference type="SAM" id="MobiDB-lite"/>
    </source>
</evidence>
<evidence type="ECO:0000256" key="1">
    <source>
        <dbReference type="ARBA" id="ARBA00007409"/>
    </source>
</evidence>
<dbReference type="InterPro" id="IPR004045">
    <property type="entry name" value="Glutathione_S-Trfase_N"/>
</dbReference>
<feature type="domain" description="GST C-terminal" evidence="4">
    <location>
        <begin position="93"/>
        <end position="222"/>
    </location>
</feature>
<reference evidence="5 6" key="1">
    <citation type="journal article" date="2018" name="Front. Microbiol.">
        <title>Genome-Wide Analysis of Corynespora cassiicola Leaf Fall Disease Putative Effectors.</title>
        <authorList>
            <person name="Lopez D."/>
            <person name="Ribeiro S."/>
            <person name="Label P."/>
            <person name="Fumanal B."/>
            <person name="Venisse J.S."/>
            <person name="Kohler A."/>
            <person name="de Oliveira R.R."/>
            <person name="Labutti K."/>
            <person name="Lipzen A."/>
            <person name="Lail K."/>
            <person name="Bauer D."/>
            <person name="Ohm R.A."/>
            <person name="Barry K.W."/>
            <person name="Spatafora J."/>
            <person name="Grigoriev I.V."/>
            <person name="Martin F.M."/>
            <person name="Pujade-Renaud V."/>
        </authorList>
    </citation>
    <scope>NUCLEOTIDE SEQUENCE [LARGE SCALE GENOMIC DNA]</scope>
    <source>
        <strain evidence="5 6">Philippines</strain>
    </source>
</reference>
<dbReference type="SUPFAM" id="SSF47616">
    <property type="entry name" value="GST C-terminal domain-like"/>
    <property type="match status" value="1"/>
</dbReference>
<dbReference type="EMBL" id="KZ678145">
    <property type="protein sequence ID" value="PSN61184.1"/>
    <property type="molecule type" value="Genomic_DNA"/>
</dbReference>
<dbReference type="InterPro" id="IPR004046">
    <property type="entry name" value="GST_C"/>
</dbReference>
<evidence type="ECO:0000313" key="5">
    <source>
        <dbReference type="EMBL" id="PSN61184.1"/>
    </source>
</evidence>
<dbReference type="GO" id="GO:0016740">
    <property type="term" value="F:transferase activity"/>
    <property type="evidence" value="ECO:0007669"/>
    <property type="project" value="UniProtKB-KW"/>
</dbReference>
<organism evidence="5 6">
    <name type="scientific">Corynespora cassiicola Philippines</name>
    <dbReference type="NCBI Taxonomy" id="1448308"/>
    <lineage>
        <taxon>Eukaryota</taxon>
        <taxon>Fungi</taxon>
        <taxon>Dikarya</taxon>
        <taxon>Ascomycota</taxon>
        <taxon>Pezizomycotina</taxon>
        <taxon>Dothideomycetes</taxon>
        <taxon>Pleosporomycetidae</taxon>
        <taxon>Pleosporales</taxon>
        <taxon>Corynesporascaceae</taxon>
        <taxon>Corynespora</taxon>
    </lineage>
</organism>
<dbReference type="InterPro" id="IPR036249">
    <property type="entry name" value="Thioredoxin-like_sf"/>
</dbReference>
<keyword evidence="6" id="KW-1185">Reference proteome</keyword>
<accession>A0A2T2N6Y4</accession>
<dbReference type="InterPro" id="IPR040079">
    <property type="entry name" value="Glutathione_S-Trfase"/>
</dbReference>
<dbReference type="PROSITE" id="PS50404">
    <property type="entry name" value="GST_NTER"/>
    <property type="match status" value="1"/>
</dbReference>
<feature type="region of interest" description="Disordered" evidence="2">
    <location>
        <begin position="222"/>
        <end position="245"/>
    </location>
</feature>
<proteinExistence type="inferred from homology"/>
<gene>
    <name evidence="5" type="ORF">BS50DRAFT_562638</name>
</gene>
<dbReference type="Pfam" id="PF00043">
    <property type="entry name" value="GST_C"/>
    <property type="match status" value="1"/>
</dbReference>
<name>A0A2T2N6Y4_CORCC</name>
<dbReference type="PROSITE" id="PS50405">
    <property type="entry name" value="GST_CTER"/>
    <property type="match status" value="1"/>
</dbReference>
<dbReference type="OrthoDB" id="422574at2759"/>
<evidence type="ECO:0000313" key="6">
    <source>
        <dbReference type="Proteomes" id="UP000240883"/>
    </source>
</evidence>
<keyword evidence="5" id="KW-0808">Transferase</keyword>
<dbReference type="Gene3D" id="1.20.1050.10">
    <property type="match status" value="1"/>
</dbReference>
<evidence type="ECO:0000259" key="3">
    <source>
        <dbReference type="PROSITE" id="PS50404"/>
    </source>
</evidence>
<dbReference type="InterPro" id="IPR010987">
    <property type="entry name" value="Glutathione-S-Trfase_C-like"/>
</dbReference>
<evidence type="ECO:0000259" key="4">
    <source>
        <dbReference type="PROSITE" id="PS50405"/>
    </source>
</evidence>
<dbReference type="Gene3D" id="3.40.30.10">
    <property type="entry name" value="Glutaredoxin"/>
    <property type="match status" value="1"/>
</dbReference>
<protein>
    <submittedName>
        <fullName evidence="5">Glutathione S-transferase</fullName>
    </submittedName>
</protein>